<proteinExistence type="predicted"/>
<comment type="caution">
    <text evidence="2">The sequence shown here is derived from an EMBL/GenBank/DDBJ whole genome shotgun (WGS) entry which is preliminary data.</text>
</comment>
<reference evidence="2 3" key="1">
    <citation type="submission" date="2024-09" db="EMBL/GenBank/DDBJ databases">
        <title>The Natural Products Discovery Center: Release of the First 8490 Sequenced Strains for Exploring Actinobacteria Biosynthetic Diversity.</title>
        <authorList>
            <person name="Kalkreuter E."/>
            <person name="Kautsar S.A."/>
            <person name="Yang D."/>
            <person name="Bader C.D."/>
            <person name="Teijaro C.N."/>
            <person name="Fluegel L."/>
            <person name="Davis C.M."/>
            <person name="Simpson J.R."/>
            <person name="Lauterbach L."/>
            <person name="Steele A.D."/>
            <person name="Gui C."/>
            <person name="Meng S."/>
            <person name="Li G."/>
            <person name="Viehrig K."/>
            <person name="Ye F."/>
            <person name="Su P."/>
            <person name="Kiefer A.F."/>
            <person name="Nichols A."/>
            <person name="Cepeda A.J."/>
            <person name="Yan W."/>
            <person name="Fan B."/>
            <person name="Jiang Y."/>
            <person name="Adhikari A."/>
            <person name="Zheng C.-J."/>
            <person name="Schuster L."/>
            <person name="Cowan T.M."/>
            <person name="Smanski M.J."/>
            <person name="Chevrette M.G."/>
            <person name="De Carvalho L.P.S."/>
            <person name="Shen B."/>
        </authorList>
    </citation>
    <scope>NUCLEOTIDE SEQUENCE [LARGE SCALE GENOMIC DNA]</scope>
    <source>
        <strain evidence="2 3">NPDC059500</strain>
    </source>
</reference>
<keyword evidence="3" id="KW-1185">Reference proteome</keyword>
<dbReference type="Pfam" id="PF03756">
    <property type="entry name" value="AfsA"/>
    <property type="match status" value="2"/>
</dbReference>
<dbReference type="NCBIfam" id="NF041195">
    <property type="entry name" value="ScbA_BarX_GamBu"/>
    <property type="match status" value="1"/>
</dbReference>
<evidence type="ECO:0000313" key="2">
    <source>
        <dbReference type="EMBL" id="MFE1754427.1"/>
    </source>
</evidence>
<evidence type="ECO:0000259" key="1">
    <source>
        <dbReference type="Pfam" id="PF03756"/>
    </source>
</evidence>
<feature type="domain" description="A-factor biosynthesis hotdog" evidence="1">
    <location>
        <begin position="11"/>
        <end position="144"/>
    </location>
</feature>
<feature type="domain" description="A-factor biosynthesis hotdog" evidence="1">
    <location>
        <begin position="185"/>
        <end position="278"/>
    </location>
</feature>
<dbReference type="InterPro" id="IPR005509">
    <property type="entry name" value="AfsA_hotdog_dom"/>
</dbReference>
<dbReference type="InterPro" id="IPR047757">
    <property type="entry name" value="AfsA-like"/>
</dbReference>
<name>A0ABW6HCR0_9ACTN</name>
<organism evidence="2 3">
    <name type="scientific">Streptomyces anandii</name>
    <dbReference type="NCBI Taxonomy" id="285454"/>
    <lineage>
        <taxon>Bacteria</taxon>
        <taxon>Bacillati</taxon>
        <taxon>Actinomycetota</taxon>
        <taxon>Actinomycetes</taxon>
        <taxon>Kitasatosporales</taxon>
        <taxon>Streptomycetaceae</taxon>
        <taxon>Streptomyces</taxon>
    </lineage>
</organism>
<accession>A0ABW6HCR0</accession>
<dbReference type="Proteomes" id="UP001599756">
    <property type="component" value="Unassembled WGS sequence"/>
</dbReference>
<evidence type="ECO:0000313" key="3">
    <source>
        <dbReference type="Proteomes" id="UP001599756"/>
    </source>
</evidence>
<sequence>MQFARTLPKELVHRAAIAEVFLTDAERRSEDEVLLAAQLPRRHPFYDDTLAPHTHHDPFMLLEACRQGIFVVAHRCFDVPLGHKFLLRTVGFEVLDPAALTPGDTPTEAVIGARVQRRFRCRSGTTGLRLAFTVAVGARRAMTARIDYSWMGPREWTRLRAKQRGAFGLFQPPAALRGPRAEPGLVGRRDPANVVVSPPHSTGDGGRAARLVAQTTHPTLYDHWVDHVPGMLELEACRQLALAAATEDAGHTPTTLPVSLSARFSRFAEMDLPLLCLTGAPAPGEDADCTLLQLGTPVADVRIGFAGRDTAEADLVGAASAGAVAGAGEGAGPRAGTGGRPLL</sequence>
<dbReference type="EMBL" id="JBHYTS010000059">
    <property type="protein sequence ID" value="MFE1754427.1"/>
    <property type="molecule type" value="Genomic_DNA"/>
</dbReference>
<dbReference type="RefSeq" id="WP_381809386.1">
    <property type="nucleotide sequence ID" value="NZ_JBHYTS010000059.1"/>
</dbReference>
<protein>
    <submittedName>
        <fullName evidence="2">ScbA/BarX family gamma-butyrolactone biosynthesis protein</fullName>
    </submittedName>
</protein>
<gene>
    <name evidence="2" type="ORF">ACFW88_28445</name>
</gene>